<organism evidence="1 2">
    <name type="scientific">Streptomyces thermoviolaceus subsp. thermoviolaceus</name>
    <dbReference type="NCBI Taxonomy" id="66860"/>
    <lineage>
        <taxon>Bacteria</taxon>
        <taxon>Bacillati</taxon>
        <taxon>Actinomycetota</taxon>
        <taxon>Actinomycetes</taxon>
        <taxon>Kitasatosporales</taxon>
        <taxon>Streptomycetaceae</taxon>
        <taxon>Streptomyces</taxon>
    </lineage>
</organism>
<sequence>MRATRRRKREGTGVTARRVLAAQLAVTGGAVLALLAKEIPGIVREVRIWRMVGLGPGPRRRT</sequence>
<name>A0ABX0YR57_STRTL</name>
<gene>
    <name evidence="1" type="ORF">HCJ95_04855</name>
</gene>
<dbReference type="EMBL" id="JAATEL010000003">
    <property type="protein sequence ID" value="NJP13639.1"/>
    <property type="molecule type" value="Genomic_DNA"/>
</dbReference>
<accession>A0ABX0YR57</accession>
<evidence type="ECO:0000313" key="1">
    <source>
        <dbReference type="EMBL" id="NJP13639.1"/>
    </source>
</evidence>
<evidence type="ECO:0000313" key="2">
    <source>
        <dbReference type="Proteomes" id="UP000635996"/>
    </source>
</evidence>
<keyword evidence="2" id="KW-1185">Reference proteome</keyword>
<reference evidence="1 2" key="1">
    <citation type="submission" date="2020-03" db="EMBL/GenBank/DDBJ databases">
        <title>WGS of actinomycetes isolated from Thailand.</title>
        <authorList>
            <person name="Thawai C."/>
        </authorList>
    </citation>
    <scope>NUCLEOTIDE SEQUENCE [LARGE SCALE GENOMIC DNA]</scope>
    <source>
        <strain evidence="1 2">NBRC 13905</strain>
    </source>
</reference>
<dbReference type="RefSeq" id="WP_125498279.1">
    <property type="nucleotide sequence ID" value="NZ_BMVZ01000001.1"/>
</dbReference>
<proteinExistence type="predicted"/>
<comment type="caution">
    <text evidence="1">The sequence shown here is derived from an EMBL/GenBank/DDBJ whole genome shotgun (WGS) entry which is preliminary data.</text>
</comment>
<protein>
    <submittedName>
        <fullName evidence="1">Uncharacterized protein</fullName>
    </submittedName>
</protein>
<dbReference type="Proteomes" id="UP000635996">
    <property type="component" value="Unassembled WGS sequence"/>
</dbReference>